<reference evidence="2" key="1">
    <citation type="submission" date="2023-03" db="EMBL/GenBank/DDBJ databases">
        <title>Complete genome of Cladonia borealis.</title>
        <authorList>
            <person name="Park H."/>
        </authorList>
    </citation>
    <scope>NUCLEOTIDE SEQUENCE</scope>
    <source>
        <strain evidence="2">ANT050790</strain>
    </source>
</reference>
<accession>A0AA39R9T0</accession>
<evidence type="ECO:0000313" key="3">
    <source>
        <dbReference type="Proteomes" id="UP001166286"/>
    </source>
</evidence>
<dbReference type="EMBL" id="JAFEKC020000001">
    <property type="protein sequence ID" value="KAK0517567.1"/>
    <property type="molecule type" value="Genomic_DNA"/>
</dbReference>
<sequence length="192" mass="21486">MRPAPSASPPIQNGLPYNQRQHTPQAATASRFYGSSVAKSLRNVTNLASCSRIHWLLGHRSRFASREQLALAGLIKAGTDSDQVGTELNRAQITFHDAIDDHFNQLQLQIDNKNKAIRFMLEQKIETYGVMSTMQNELVLQCLQSMKPSAKQMPMTTSNSRVVTALVLQKQSCYPNDTVVLRAEEQKRRGAM</sequence>
<protein>
    <submittedName>
        <fullName evidence="2">Uncharacterized protein</fullName>
    </submittedName>
</protein>
<comment type="caution">
    <text evidence="2">The sequence shown here is derived from an EMBL/GenBank/DDBJ whole genome shotgun (WGS) entry which is preliminary data.</text>
</comment>
<proteinExistence type="predicted"/>
<organism evidence="2 3">
    <name type="scientific">Cladonia borealis</name>
    <dbReference type="NCBI Taxonomy" id="184061"/>
    <lineage>
        <taxon>Eukaryota</taxon>
        <taxon>Fungi</taxon>
        <taxon>Dikarya</taxon>
        <taxon>Ascomycota</taxon>
        <taxon>Pezizomycotina</taxon>
        <taxon>Lecanoromycetes</taxon>
        <taxon>OSLEUM clade</taxon>
        <taxon>Lecanoromycetidae</taxon>
        <taxon>Lecanorales</taxon>
        <taxon>Lecanorineae</taxon>
        <taxon>Cladoniaceae</taxon>
        <taxon>Cladonia</taxon>
    </lineage>
</organism>
<keyword evidence="3" id="KW-1185">Reference proteome</keyword>
<evidence type="ECO:0000313" key="2">
    <source>
        <dbReference type="EMBL" id="KAK0517567.1"/>
    </source>
</evidence>
<name>A0AA39R9T0_9LECA</name>
<dbReference type="Proteomes" id="UP001166286">
    <property type="component" value="Unassembled WGS sequence"/>
</dbReference>
<feature type="compositionally biased region" description="Polar residues" evidence="1">
    <location>
        <begin position="9"/>
        <end position="22"/>
    </location>
</feature>
<evidence type="ECO:0000256" key="1">
    <source>
        <dbReference type="SAM" id="MobiDB-lite"/>
    </source>
</evidence>
<feature type="region of interest" description="Disordered" evidence="1">
    <location>
        <begin position="1"/>
        <end position="22"/>
    </location>
</feature>
<dbReference type="AlphaFoldDB" id="A0AA39R9T0"/>
<gene>
    <name evidence="2" type="ORF">JMJ35_000722</name>
</gene>